<evidence type="ECO:0000259" key="11">
    <source>
        <dbReference type="PROSITE" id="PS50109"/>
    </source>
</evidence>
<dbReference type="InterPro" id="IPR050351">
    <property type="entry name" value="BphY/WalK/GraS-like"/>
</dbReference>
<dbReference type="RefSeq" id="WP_341419780.1">
    <property type="nucleotide sequence ID" value="NZ_JBBPCC010000033.1"/>
</dbReference>
<sequence length="580" mass="65210">MNIRWRIARRLILWLLVMGLVLLSLAAVAMIWSSERLTRLEAARQFESIGLYRLVQTLQTKGGSTQYAPELLEQVRESGGWLQQIDTHGQVTESFFTPSDVPSSYGPGELTAYWLGKAPFPYQLYLWIQDKDGVRYTLLYGKPPERDILLRQLAEQSVQQGHELQVPEQLRERLEREGSWLQLLDAGGIELASFNRPKEAITSFSIQEMALRSIYPDRYNTKLTLHHDQPAGHTWALSSPLPGTKPGQQPLVVPEYRVLILGIGMLVAASMLTFMALAYGFGHQVGSPILHIMNWLRMLAEGRYEEPGGAGRRPQSLNRRGQRKRKYLIYRDVLDSLDRLTHTLHSDRRFREETQRLRDEWIAGVSHDLKTPLSSIKGYAHMLESPTYEWSAAEVRSFGKIMLDKASHLEGLIGDLTLTYQLRHGVEAPSLETINMNEYLPEALREASHPPFVNAAAVHFIPAEGPVHLDLYKPWFQRIVDNLVANAFLHNPAQTTLTVTLSALKSGGAALSFQDDGNGMDQATLERLFERYYRGTDTESASEGTGLGMAVTKALAEALGAVIEVQASEGNGTTIRLIWN</sequence>
<dbReference type="EC" id="2.7.13.3" evidence="3"/>
<evidence type="ECO:0000256" key="1">
    <source>
        <dbReference type="ARBA" id="ARBA00000085"/>
    </source>
</evidence>
<dbReference type="InterPro" id="IPR003661">
    <property type="entry name" value="HisK_dim/P_dom"/>
</dbReference>
<keyword evidence="8" id="KW-0067">ATP-binding</keyword>
<keyword evidence="10" id="KW-1133">Transmembrane helix</keyword>
<reference evidence="12 13" key="1">
    <citation type="submission" date="2024-04" db="EMBL/GenBank/DDBJ databases">
        <title>draft genome sequnece of Paenibacillus filicis.</title>
        <authorList>
            <person name="Kim D.-U."/>
        </authorList>
    </citation>
    <scope>NUCLEOTIDE SEQUENCE [LARGE SCALE GENOMIC DNA]</scope>
    <source>
        <strain evidence="12 13">KACC14197</strain>
    </source>
</reference>
<keyword evidence="5" id="KW-0808">Transferase</keyword>
<keyword evidence="10" id="KW-0812">Transmembrane</keyword>
<dbReference type="SMART" id="SM00388">
    <property type="entry name" value="HisKA"/>
    <property type="match status" value="1"/>
</dbReference>
<feature type="transmembrane region" description="Helical" evidence="10">
    <location>
        <begin position="12"/>
        <end position="32"/>
    </location>
</feature>
<dbReference type="CDD" id="cd00082">
    <property type="entry name" value="HisKA"/>
    <property type="match status" value="1"/>
</dbReference>
<keyword evidence="4" id="KW-0597">Phosphoprotein</keyword>
<evidence type="ECO:0000313" key="13">
    <source>
        <dbReference type="Proteomes" id="UP001469365"/>
    </source>
</evidence>
<dbReference type="Pfam" id="PF00512">
    <property type="entry name" value="HisKA"/>
    <property type="match status" value="1"/>
</dbReference>
<feature type="domain" description="Histidine kinase" evidence="11">
    <location>
        <begin position="364"/>
        <end position="580"/>
    </location>
</feature>
<dbReference type="SMART" id="SM00387">
    <property type="entry name" value="HATPase_c"/>
    <property type="match status" value="1"/>
</dbReference>
<evidence type="ECO:0000256" key="2">
    <source>
        <dbReference type="ARBA" id="ARBA00004370"/>
    </source>
</evidence>
<dbReference type="PANTHER" id="PTHR45453">
    <property type="entry name" value="PHOSPHATE REGULON SENSOR PROTEIN PHOR"/>
    <property type="match status" value="1"/>
</dbReference>
<evidence type="ECO:0000256" key="5">
    <source>
        <dbReference type="ARBA" id="ARBA00022679"/>
    </source>
</evidence>
<comment type="subcellular location">
    <subcellularLocation>
        <location evidence="2">Membrane</location>
    </subcellularLocation>
</comment>
<dbReference type="SUPFAM" id="SSF47384">
    <property type="entry name" value="Homodimeric domain of signal transducing histidine kinase"/>
    <property type="match status" value="1"/>
</dbReference>
<dbReference type="Proteomes" id="UP001469365">
    <property type="component" value="Unassembled WGS sequence"/>
</dbReference>
<organism evidence="12 13">
    <name type="scientific">Paenibacillus filicis</name>
    <dbReference type="NCBI Taxonomy" id="669464"/>
    <lineage>
        <taxon>Bacteria</taxon>
        <taxon>Bacillati</taxon>
        <taxon>Bacillota</taxon>
        <taxon>Bacilli</taxon>
        <taxon>Bacillales</taxon>
        <taxon>Paenibacillaceae</taxon>
        <taxon>Paenibacillus</taxon>
    </lineage>
</organism>
<dbReference type="InterPro" id="IPR004358">
    <property type="entry name" value="Sig_transdc_His_kin-like_C"/>
</dbReference>
<evidence type="ECO:0000256" key="4">
    <source>
        <dbReference type="ARBA" id="ARBA00022553"/>
    </source>
</evidence>
<dbReference type="PROSITE" id="PS50109">
    <property type="entry name" value="HIS_KIN"/>
    <property type="match status" value="1"/>
</dbReference>
<keyword evidence="6" id="KW-0547">Nucleotide-binding</keyword>
<keyword evidence="9" id="KW-0902">Two-component regulatory system</keyword>
<dbReference type="GO" id="GO:0016301">
    <property type="term" value="F:kinase activity"/>
    <property type="evidence" value="ECO:0007669"/>
    <property type="project" value="UniProtKB-KW"/>
</dbReference>
<dbReference type="SUPFAM" id="SSF55874">
    <property type="entry name" value="ATPase domain of HSP90 chaperone/DNA topoisomerase II/histidine kinase"/>
    <property type="match status" value="1"/>
</dbReference>
<keyword evidence="10" id="KW-0472">Membrane</keyword>
<keyword evidence="7 12" id="KW-0418">Kinase</keyword>
<dbReference type="InterPro" id="IPR005467">
    <property type="entry name" value="His_kinase_dom"/>
</dbReference>
<evidence type="ECO:0000256" key="9">
    <source>
        <dbReference type="ARBA" id="ARBA00023012"/>
    </source>
</evidence>
<keyword evidence="13" id="KW-1185">Reference proteome</keyword>
<dbReference type="Gene3D" id="1.10.287.130">
    <property type="match status" value="1"/>
</dbReference>
<evidence type="ECO:0000256" key="7">
    <source>
        <dbReference type="ARBA" id="ARBA00022777"/>
    </source>
</evidence>
<dbReference type="InterPro" id="IPR036890">
    <property type="entry name" value="HATPase_C_sf"/>
</dbReference>
<dbReference type="Pfam" id="PF02518">
    <property type="entry name" value="HATPase_c"/>
    <property type="match status" value="1"/>
</dbReference>
<dbReference type="PANTHER" id="PTHR45453:SF1">
    <property type="entry name" value="PHOSPHATE REGULON SENSOR PROTEIN PHOR"/>
    <property type="match status" value="1"/>
</dbReference>
<comment type="catalytic activity">
    <reaction evidence="1">
        <text>ATP + protein L-histidine = ADP + protein N-phospho-L-histidine.</text>
        <dbReference type="EC" id="2.7.13.3"/>
    </reaction>
</comment>
<comment type="caution">
    <text evidence="12">The sequence shown here is derived from an EMBL/GenBank/DDBJ whole genome shotgun (WGS) entry which is preliminary data.</text>
</comment>
<protein>
    <recommendedName>
        <fullName evidence="3">histidine kinase</fullName>
        <ecNumber evidence="3">2.7.13.3</ecNumber>
    </recommendedName>
</protein>
<evidence type="ECO:0000256" key="6">
    <source>
        <dbReference type="ARBA" id="ARBA00022741"/>
    </source>
</evidence>
<evidence type="ECO:0000256" key="3">
    <source>
        <dbReference type="ARBA" id="ARBA00012438"/>
    </source>
</evidence>
<dbReference type="Gene3D" id="3.30.565.10">
    <property type="entry name" value="Histidine kinase-like ATPase, C-terminal domain"/>
    <property type="match status" value="1"/>
</dbReference>
<accession>A0ABU9DWZ1</accession>
<evidence type="ECO:0000256" key="8">
    <source>
        <dbReference type="ARBA" id="ARBA00022840"/>
    </source>
</evidence>
<evidence type="ECO:0000313" key="12">
    <source>
        <dbReference type="EMBL" id="MEK8132642.1"/>
    </source>
</evidence>
<dbReference type="EMBL" id="JBBPCC010000033">
    <property type="protein sequence ID" value="MEK8132642.1"/>
    <property type="molecule type" value="Genomic_DNA"/>
</dbReference>
<dbReference type="InterPro" id="IPR003594">
    <property type="entry name" value="HATPase_dom"/>
</dbReference>
<dbReference type="PRINTS" id="PR00344">
    <property type="entry name" value="BCTRLSENSOR"/>
</dbReference>
<dbReference type="InterPro" id="IPR036097">
    <property type="entry name" value="HisK_dim/P_sf"/>
</dbReference>
<dbReference type="CDD" id="cd00075">
    <property type="entry name" value="HATPase"/>
    <property type="match status" value="1"/>
</dbReference>
<gene>
    <name evidence="12" type="ORF">WMW72_32650</name>
</gene>
<name>A0ABU9DWZ1_9BACL</name>
<proteinExistence type="predicted"/>
<evidence type="ECO:0000256" key="10">
    <source>
        <dbReference type="SAM" id="Phobius"/>
    </source>
</evidence>